<dbReference type="SMART" id="SM00345">
    <property type="entry name" value="HTH_GNTR"/>
    <property type="match status" value="1"/>
</dbReference>
<evidence type="ECO:0000259" key="4">
    <source>
        <dbReference type="PROSITE" id="PS50949"/>
    </source>
</evidence>
<gene>
    <name evidence="5" type="ORF">FB562_2286</name>
</gene>
<dbReference type="EMBL" id="VFOM01000002">
    <property type="protein sequence ID" value="TQL46761.1"/>
    <property type="molecule type" value="Genomic_DNA"/>
</dbReference>
<dbReference type="SMART" id="SM00895">
    <property type="entry name" value="FCD"/>
    <property type="match status" value="1"/>
</dbReference>
<dbReference type="SUPFAM" id="SSF46785">
    <property type="entry name" value="Winged helix' DNA-binding domain"/>
    <property type="match status" value="1"/>
</dbReference>
<dbReference type="PANTHER" id="PTHR43537:SF50">
    <property type="entry name" value="TRANSCRIPTIONAL REGULATORY PROTEIN"/>
    <property type="match status" value="1"/>
</dbReference>
<keyword evidence="6" id="KW-1185">Reference proteome</keyword>
<dbReference type="InterPro" id="IPR000524">
    <property type="entry name" value="Tscrpt_reg_HTH_GntR"/>
</dbReference>
<protein>
    <submittedName>
        <fullName evidence="5">DNA-binding GntR family transcriptional regulator</fullName>
    </submittedName>
</protein>
<accession>A0A542YFA3</accession>
<evidence type="ECO:0000256" key="3">
    <source>
        <dbReference type="ARBA" id="ARBA00023163"/>
    </source>
</evidence>
<keyword evidence="3" id="KW-0804">Transcription</keyword>
<sequence>MATAQESGSLSDRVASHVKDAILDGSLDLGESLSEDTLAEVLGVSRTPVRQALQLLQTQGLVQIVPRSGSYVFVPTEEQIAELCDFRLAMEQQAVSWAFRRHRAESAEALATVVDTMTQAIAERDMQQYGRADTAFHQVFFDNCDNSYLRKSYTMNLVQVAALRTHLATYTEAEPMRSFADHEAIRDVFADGREADIGDILTAHILRTKENYTATLRRRQERKSETRLQHLHRVLKPRQAATDGHPQPDAFAVEA</sequence>
<dbReference type="PRINTS" id="PR00035">
    <property type="entry name" value="HTHGNTR"/>
</dbReference>
<dbReference type="Gene3D" id="1.20.120.530">
    <property type="entry name" value="GntR ligand-binding domain-like"/>
    <property type="match status" value="1"/>
</dbReference>
<dbReference type="InterPro" id="IPR008920">
    <property type="entry name" value="TF_FadR/GntR_C"/>
</dbReference>
<dbReference type="InterPro" id="IPR036388">
    <property type="entry name" value="WH-like_DNA-bd_sf"/>
</dbReference>
<proteinExistence type="predicted"/>
<evidence type="ECO:0000313" key="5">
    <source>
        <dbReference type="EMBL" id="TQL46761.1"/>
    </source>
</evidence>
<evidence type="ECO:0000256" key="1">
    <source>
        <dbReference type="ARBA" id="ARBA00023015"/>
    </source>
</evidence>
<dbReference type="Pfam" id="PF07729">
    <property type="entry name" value="FCD"/>
    <property type="match status" value="1"/>
</dbReference>
<name>A0A542YFA3_9MICO</name>
<dbReference type="GO" id="GO:0003700">
    <property type="term" value="F:DNA-binding transcription factor activity"/>
    <property type="evidence" value="ECO:0007669"/>
    <property type="project" value="InterPro"/>
</dbReference>
<dbReference type="PANTHER" id="PTHR43537">
    <property type="entry name" value="TRANSCRIPTIONAL REGULATOR, GNTR FAMILY"/>
    <property type="match status" value="1"/>
</dbReference>
<dbReference type="Pfam" id="PF00392">
    <property type="entry name" value="GntR"/>
    <property type="match status" value="1"/>
</dbReference>
<reference evidence="5 6" key="1">
    <citation type="submission" date="2019-06" db="EMBL/GenBank/DDBJ databases">
        <title>Sequencing the genomes of 1000 actinobacteria strains.</title>
        <authorList>
            <person name="Klenk H.-P."/>
        </authorList>
    </citation>
    <scope>NUCLEOTIDE SEQUENCE [LARGE SCALE GENOMIC DNA]</scope>
    <source>
        <strain evidence="5 6">DSM 26477</strain>
    </source>
</reference>
<dbReference type="GO" id="GO:0003677">
    <property type="term" value="F:DNA binding"/>
    <property type="evidence" value="ECO:0007669"/>
    <property type="project" value="UniProtKB-KW"/>
</dbReference>
<dbReference type="RefSeq" id="WP_221625412.1">
    <property type="nucleotide sequence ID" value="NZ_VFOM01000002.1"/>
</dbReference>
<organism evidence="5 6">
    <name type="scientific">Homoserinimonas aerilata</name>
    <dbReference type="NCBI Taxonomy" id="1162970"/>
    <lineage>
        <taxon>Bacteria</taxon>
        <taxon>Bacillati</taxon>
        <taxon>Actinomycetota</taxon>
        <taxon>Actinomycetes</taxon>
        <taxon>Micrococcales</taxon>
        <taxon>Microbacteriaceae</taxon>
        <taxon>Homoserinimonas</taxon>
    </lineage>
</organism>
<comment type="caution">
    <text evidence="5">The sequence shown here is derived from an EMBL/GenBank/DDBJ whole genome shotgun (WGS) entry which is preliminary data.</text>
</comment>
<dbReference type="PROSITE" id="PS50949">
    <property type="entry name" value="HTH_GNTR"/>
    <property type="match status" value="1"/>
</dbReference>
<keyword evidence="2 5" id="KW-0238">DNA-binding</keyword>
<evidence type="ECO:0000256" key="2">
    <source>
        <dbReference type="ARBA" id="ARBA00023125"/>
    </source>
</evidence>
<dbReference type="SUPFAM" id="SSF48008">
    <property type="entry name" value="GntR ligand-binding domain-like"/>
    <property type="match status" value="1"/>
</dbReference>
<dbReference type="Gene3D" id="1.10.10.10">
    <property type="entry name" value="Winged helix-like DNA-binding domain superfamily/Winged helix DNA-binding domain"/>
    <property type="match status" value="1"/>
</dbReference>
<keyword evidence="1" id="KW-0805">Transcription regulation</keyword>
<dbReference type="InterPro" id="IPR011711">
    <property type="entry name" value="GntR_C"/>
</dbReference>
<dbReference type="Proteomes" id="UP000317998">
    <property type="component" value="Unassembled WGS sequence"/>
</dbReference>
<evidence type="ECO:0000313" key="6">
    <source>
        <dbReference type="Proteomes" id="UP000317998"/>
    </source>
</evidence>
<dbReference type="AlphaFoldDB" id="A0A542YFA3"/>
<feature type="domain" description="HTH gntR-type" evidence="4">
    <location>
        <begin position="8"/>
        <end position="75"/>
    </location>
</feature>
<dbReference type="CDD" id="cd07377">
    <property type="entry name" value="WHTH_GntR"/>
    <property type="match status" value="1"/>
</dbReference>
<dbReference type="InterPro" id="IPR036390">
    <property type="entry name" value="WH_DNA-bd_sf"/>
</dbReference>